<dbReference type="EMBL" id="JAESWB010000295">
    <property type="protein sequence ID" value="MBL4954246.1"/>
    <property type="molecule type" value="Genomic_DNA"/>
</dbReference>
<feature type="transmembrane region" description="Helical" evidence="1">
    <location>
        <begin position="28"/>
        <end position="45"/>
    </location>
</feature>
<comment type="caution">
    <text evidence="2">The sequence shown here is derived from an EMBL/GenBank/DDBJ whole genome shotgun (WGS) entry which is preliminary data.</text>
</comment>
<accession>A0ABS1TSG3</accession>
<dbReference type="Proteomes" id="UP000623967">
    <property type="component" value="Unassembled WGS sequence"/>
</dbReference>
<gene>
    <name evidence="2" type="ORF">JK635_18950</name>
</gene>
<keyword evidence="1" id="KW-1133">Transmembrane helix</keyword>
<proteinExistence type="predicted"/>
<keyword evidence="1" id="KW-0472">Membrane</keyword>
<reference evidence="2 3" key="1">
    <citation type="submission" date="2021-01" db="EMBL/GenBank/DDBJ databases">
        <title>Genome public.</title>
        <authorList>
            <person name="Liu C."/>
            <person name="Sun Q."/>
        </authorList>
    </citation>
    <scope>NUCLEOTIDE SEQUENCE [LARGE SCALE GENOMIC DNA]</scope>
    <source>
        <strain evidence="2 3">YIM B02564</strain>
    </source>
</reference>
<keyword evidence="1" id="KW-0812">Transmembrane</keyword>
<evidence type="ECO:0000313" key="2">
    <source>
        <dbReference type="EMBL" id="MBL4954246.1"/>
    </source>
</evidence>
<sequence length="46" mass="5049">MSLKASMTEAGQAASRFWAERNLREQRILLAGMAAILAALVYLLLV</sequence>
<evidence type="ECO:0000256" key="1">
    <source>
        <dbReference type="SAM" id="Phobius"/>
    </source>
</evidence>
<feature type="non-terminal residue" evidence="2">
    <location>
        <position position="46"/>
    </location>
</feature>
<evidence type="ECO:0000313" key="3">
    <source>
        <dbReference type="Proteomes" id="UP000623967"/>
    </source>
</evidence>
<protein>
    <submittedName>
        <fullName evidence="2">Type II secretion system protein M</fullName>
    </submittedName>
</protein>
<name>A0ABS1TSG3_9BACI</name>
<keyword evidence="3" id="KW-1185">Reference proteome</keyword>
<organism evidence="2 3">
    <name type="scientific">Neobacillus paridis</name>
    <dbReference type="NCBI Taxonomy" id="2803862"/>
    <lineage>
        <taxon>Bacteria</taxon>
        <taxon>Bacillati</taxon>
        <taxon>Bacillota</taxon>
        <taxon>Bacilli</taxon>
        <taxon>Bacillales</taxon>
        <taxon>Bacillaceae</taxon>
        <taxon>Neobacillus</taxon>
    </lineage>
</organism>